<reference evidence="1" key="1">
    <citation type="journal article" date="2014" name="Front. Microbiol.">
        <title>High frequency of phylogenetically diverse reductive dehalogenase-homologous genes in deep subseafloor sedimentary metagenomes.</title>
        <authorList>
            <person name="Kawai M."/>
            <person name="Futagami T."/>
            <person name="Toyoda A."/>
            <person name="Takaki Y."/>
            <person name="Nishi S."/>
            <person name="Hori S."/>
            <person name="Arai W."/>
            <person name="Tsubouchi T."/>
            <person name="Morono Y."/>
            <person name="Uchiyama I."/>
            <person name="Ito T."/>
            <person name="Fujiyama A."/>
            <person name="Inagaki F."/>
            <person name="Takami H."/>
        </authorList>
    </citation>
    <scope>NUCLEOTIDE SEQUENCE</scope>
    <source>
        <strain evidence="1">Expedition CK06-06</strain>
    </source>
</reference>
<protein>
    <submittedName>
        <fullName evidence="1">Uncharacterized protein</fullName>
    </submittedName>
</protein>
<accession>X1FHB8</accession>
<gene>
    <name evidence="1" type="ORF">S01H4_65771</name>
</gene>
<name>X1FHB8_9ZZZZ</name>
<feature type="non-terminal residue" evidence="1">
    <location>
        <position position="96"/>
    </location>
</feature>
<sequence>DEFLCENCCINSSILEIFRGFERLSEENQELHEELDELKETTPHLPISHSHLFVSLLTVILWLHCKETVSIFLPQLLHTRLIFASSLIFKLIYLPI</sequence>
<feature type="non-terminal residue" evidence="1">
    <location>
        <position position="1"/>
    </location>
</feature>
<evidence type="ECO:0000313" key="1">
    <source>
        <dbReference type="EMBL" id="GAH28789.1"/>
    </source>
</evidence>
<dbReference type="EMBL" id="BART01040388">
    <property type="protein sequence ID" value="GAH28789.1"/>
    <property type="molecule type" value="Genomic_DNA"/>
</dbReference>
<dbReference type="AlphaFoldDB" id="X1FHB8"/>
<comment type="caution">
    <text evidence="1">The sequence shown here is derived from an EMBL/GenBank/DDBJ whole genome shotgun (WGS) entry which is preliminary data.</text>
</comment>
<organism evidence="1">
    <name type="scientific">marine sediment metagenome</name>
    <dbReference type="NCBI Taxonomy" id="412755"/>
    <lineage>
        <taxon>unclassified sequences</taxon>
        <taxon>metagenomes</taxon>
        <taxon>ecological metagenomes</taxon>
    </lineage>
</organism>
<proteinExistence type="predicted"/>